<name>A0A1X2GRI2_9FUNG</name>
<sequence length="198" mass="21790">MTKTVLPSDPPTNSSSSYALATDLLNARLSRQIVSANSHSRQTAATDLSQLMKNGRTKSASASDVQAPISPTGSATSILSSPTSLSSSSRSNILVDLDISLPSSDQRLTLMGVDVSENFYRFQQYVINKLQDETLTIEDQIQHLLSLSSILLIKPGRTHIDLDQFIDVETCEGLRRDFISGIQTSRQRFYLQLSRNLI</sequence>
<dbReference type="EMBL" id="MCGT01000005">
    <property type="protein sequence ID" value="ORX59668.1"/>
    <property type="molecule type" value="Genomic_DNA"/>
</dbReference>
<keyword evidence="3" id="KW-1185">Reference proteome</keyword>
<evidence type="ECO:0000313" key="2">
    <source>
        <dbReference type="EMBL" id="ORX59668.1"/>
    </source>
</evidence>
<proteinExistence type="predicted"/>
<evidence type="ECO:0000256" key="1">
    <source>
        <dbReference type="SAM" id="MobiDB-lite"/>
    </source>
</evidence>
<protein>
    <submittedName>
        <fullName evidence="2">Uncharacterized protein</fullName>
    </submittedName>
</protein>
<dbReference type="Proteomes" id="UP000242146">
    <property type="component" value="Unassembled WGS sequence"/>
</dbReference>
<feature type="region of interest" description="Disordered" evidence="1">
    <location>
        <begin position="54"/>
        <end position="88"/>
    </location>
</feature>
<reference evidence="2 3" key="1">
    <citation type="submission" date="2016-07" db="EMBL/GenBank/DDBJ databases">
        <title>Pervasive Adenine N6-methylation of Active Genes in Fungi.</title>
        <authorList>
            <consortium name="DOE Joint Genome Institute"/>
            <person name="Mondo S.J."/>
            <person name="Dannebaum R.O."/>
            <person name="Kuo R.C."/>
            <person name="Labutti K."/>
            <person name="Haridas S."/>
            <person name="Kuo A."/>
            <person name="Salamov A."/>
            <person name="Ahrendt S.R."/>
            <person name="Lipzen A."/>
            <person name="Sullivan W."/>
            <person name="Andreopoulos W.B."/>
            <person name="Clum A."/>
            <person name="Lindquist E."/>
            <person name="Daum C."/>
            <person name="Ramamoorthy G.K."/>
            <person name="Gryganskyi A."/>
            <person name="Culley D."/>
            <person name="Magnuson J.K."/>
            <person name="James T.Y."/>
            <person name="O'Malley M.A."/>
            <person name="Stajich J.E."/>
            <person name="Spatafora J.W."/>
            <person name="Visel A."/>
            <person name="Grigoriev I.V."/>
        </authorList>
    </citation>
    <scope>NUCLEOTIDE SEQUENCE [LARGE SCALE GENOMIC DNA]</scope>
    <source>
        <strain evidence="2 3">NRRL 3301</strain>
    </source>
</reference>
<feature type="compositionally biased region" description="Polar residues" evidence="1">
    <location>
        <begin position="54"/>
        <end position="73"/>
    </location>
</feature>
<comment type="caution">
    <text evidence="2">The sequence shown here is derived from an EMBL/GenBank/DDBJ whole genome shotgun (WGS) entry which is preliminary data.</text>
</comment>
<evidence type="ECO:0000313" key="3">
    <source>
        <dbReference type="Proteomes" id="UP000242146"/>
    </source>
</evidence>
<organism evidence="2 3">
    <name type="scientific">Hesseltinella vesiculosa</name>
    <dbReference type="NCBI Taxonomy" id="101127"/>
    <lineage>
        <taxon>Eukaryota</taxon>
        <taxon>Fungi</taxon>
        <taxon>Fungi incertae sedis</taxon>
        <taxon>Mucoromycota</taxon>
        <taxon>Mucoromycotina</taxon>
        <taxon>Mucoromycetes</taxon>
        <taxon>Mucorales</taxon>
        <taxon>Cunninghamellaceae</taxon>
        <taxon>Hesseltinella</taxon>
    </lineage>
</organism>
<accession>A0A1X2GRI2</accession>
<feature type="compositionally biased region" description="Low complexity" evidence="1">
    <location>
        <begin position="74"/>
        <end position="88"/>
    </location>
</feature>
<gene>
    <name evidence="2" type="ORF">DM01DRAFT_1190450</name>
</gene>
<dbReference type="AlphaFoldDB" id="A0A1X2GRI2"/>